<sequence length="257" mass="27272">MRTGRSIGAVLLAAASTIVVALTSTAQAVAAPPAPGRDGVVVSVQKNRDGTITETAYTPAPGVTAKDLAARLTARGVPNVKVADEPAMTTLAAACSSGTARTWPSSATCFVRWAYNGYARPQIYFIDHSGSAWPVGRAVTKWNETSGIDSVYRIPSSGCPGGGIHCVHVYSGNYGSGWTGLTSRTLNAAETYYTGATVKLNTYYSGTEAEHWNTACHELGHVLGLDHNTSTGSCVYAYRSSQRYPNADDFNLLERYY</sequence>
<reference evidence="7 8" key="1">
    <citation type="submission" date="2023-09" db="EMBL/GenBank/DDBJ databases">
        <title>Micromonospora halotolerans DSM 45598 genome sequence.</title>
        <authorList>
            <person name="Mo P."/>
        </authorList>
    </citation>
    <scope>NUCLEOTIDE SEQUENCE [LARGE SCALE GENOMIC DNA]</scope>
    <source>
        <strain evidence="7 8">DSM 45598</strain>
    </source>
</reference>
<keyword evidence="5" id="KW-0732">Signal</keyword>
<evidence type="ECO:0000313" key="8">
    <source>
        <dbReference type="Proteomes" id="UP001303001"/>
    </source>
</evidence>
<dbReference type="InterPro" id="IPR024079">
    <property type="entry name" value="MetalloPept_cat_dom_sf"/>
</dbReference>
<evidence type="ECO:0000256" key="5">
    <source>
        <dbReference type="SAM" id="SignalP"/>
    </source>
</evidence>
<organism evidence="7 8">
    <name type="scientific">Micromonospora halotolerans</name>
    <dbReference type="NCBI Taxonomy" id="709879"/>
    <lineage>
        <taxon>Bacteria</taxon>
        <taxon>Bacillati</taxon>
        <taxon>Actinomycetota</taxon>
        <taxon>Actinomycetes</taxon>
        <taxon>Micromonosporales</taxon>
        <taxon>Micromonosporaceae</taxon>
        <taxon>Micromonospora</taxon>
    </lineage>
</organism>
<name>A0ABY9ZVN6_9ACTN</name>
<keyword evidence="8" id="KW-1185">Reference proteome</keyword>
<dbReference type="Gene3D" id="3.40.390.10">
    <property type="entry name" value="Collagenase (Catalytic Domain)"/>
    <property type="match status" value="1"/>
</dbReference>
<accession>A0ABY9ZVN6</accession>
<dbReference type="EMBL" id="CP134876">
    <property type="protein sequence ID" value="WNM39218.1"/>
    <property type="molecule type" value="Genomic_DNA"/>
</dbReference>
<evidence type="ECO:0000256" key="4">
    <source>
        <dbReference type="ARBA" id="ARBA00022833"/>
    </source>
</evidence>
<keyword evidence="7" id="KW-0482">Metalloprotease</keyword>
<keyword evidence="3 7" id="KW-0378">Hydrolase</keyword>
<keyword evidence="4" id="KW-0862">Zinc</keyword>
<dbReference type="InterPro" id="IPR001818">
    <property type="entry name" value="Pept_M10_metallopeptidase"/>
</dbReference>
<dbReference type="Pfam" id="PF00413">
    <property type="entry name" value="Peptidase_M10"/>
    <property type="match status" value="1"/>
</dbReference>
<feature type="chain" id="PRO_5046920579" evidence="5">
    <location>
        <begin position="22"/>
        <end position="257"/>
    </location>
</feature>
<proteinExistence type="predicted"/>
<evidence type="ECO:0000259" key="6">
    <source>
        <dbReference type="Pfam" id="PF00413"/>
    </source>
</evidence>
<keyword evidence="2" id="KW-0479">Metal-binding</keyword>
<feature type="signal peptide" evidence="5">
    <location>
        <begin position="1"/>
        <end position="21"/>
    </location>
</feature>
<dbReference type="SUPFAM" id="SSF55486">
    <property type="entry name" value="Metalloproteases ('zincins'), catalytic domain"/>
    <property type="match status" value="1"/>
</dbReference>
<gene>
    <name evidence="7" type="ORF">RMN56_29555</name>
</gene>
<dbReference type="GO" id="GO:0008237">
    <property type="term" value="F:metallopeptidase activity"/>
    <property type="evidence" value="ECO:0007669"/>
    <property type="project" value="UniProtKB-KW"/>
</dbReference>
<dbReference type="RefSeq" id="WP_313721128.1">
    <property type="nucleotide sequence ID" value="NZ_CP134876.1"/>
</dbReference>
<evidence type="ECO:0000256" key="2">
    <source>
        <dbReference type="ARBA" id="ARBA00022723"/>
    </source>
</evidence>
<evidence type="ECO:0000256" key="1">
    <source>
        <dbReference type="ARBA" id="ARBA00022670"/>
    </source>
</evidence>
<evidence type="ECO:0000256" key="3">
    <source>
        <dbReference type="ARBA" id="ARBA00022801"/>
    </source>
</evidence>
<dbReference type="Proteomes" id="UP001303001">
    <property type="component" value="Chromosome"/>
</dbReference>
<feature type="domain" description="Peptidase M10 metallopeptidase" evidence="6">
    <location>
        <begin position="206"/>
        <end position="251"/>
    </location>
</feature>
<dbReference type="EC" id="3.4.24.-" evidence="7"/>
<evidence type="ECO:0000313" key="7">
    <source>
        <dbReference type="EMBL" id="WNM39218.1"/>
    </source>
</evidence>
<keyword evidence="1" id="KW-0645">Protease</keyword>
<protein>
    <submittedName>
        <fullName evidence="7">Matrixin family metalloprotease</fullName>
        <ecNumber evidence="7">3.4.24.-</ecNumber>
    </submittedName>
</protein>